<comment type="caution">
    <text evidence="4">The sequence shown here is derived from an EMBL/GenBank/DDBJ whole genome shotgun (WGS) entry which is preliminary data.</text>
</comment>
<reference evidence="4" key="1">
    <citation type="submission" date="2021-01" db="EMBL/GenBank/DDBJ databases">
        <title>Whole genome shotgun sequence of Rugosimonospora africana NBRC 104875.</title>
        <authorList>
            <person name="Komaki H."/>
            <person name="Tamura T."/>
        </authorList>
    </citation>
    <scope>NUCLEOTIDE SEQUENCE</scope>
    <source>
        <strain evidence="4">NBRC 104875</strain>
    </source>
</reference>
<evidence type="ECO:0000313" key="5">
    <source>
        <dbReference type="Proteomes" id="UP000642748"/>
    </source>
</evidence>
<dbReference type="EMBL" id="BONZ01000018">
    <property type="protein sequence ID" value="GIH13919.1"/>
    <property type="molecule type" value="Genomic_DNA"/>
</dbReference>
<evidence type="ECO:0000313" key="4">
    <source>
        <dbReference type="EMBL" id="GIH13919.1"/>
    </source>
</evidence>
<evidence type="ECO:0000256" key="2">
    <source>
        <dbReference type="ARBA" id="ARBA00023002"/>
    </source>
</evidence>
<evidence type="ECO:0000259" key="3">
    <source>
        <dbReference type="SMART" id="SM00829"/>
    </source>
</evidence>
<gene>
    <name evidence="4" type="primary">qor_1</name>
    <name evidence="4" type="ORF">Raf01_20910</name>
</gene>
<keyword evidence="5" id="KW-1185">Reference proteome</keyword>
<dbReference type="GO" id="GO:0070402">
    <property type="term" value="F:NADPH binding"/>
    <property type="evidence" value="ECO:0007669"/>
    <property type="project" value="TreeGrafter"/>
</dbReference>
<keyword evidence="2" id="KW-0560">Oxidoreductase</keyword>
<dbReference type="SUPFAM" id="SSF50129">
    <property type="entry name" value="GroES-like"/>
    <property type="match status" value="1"/>
</dbReference>
<accession>A0A8J3QMZ5</accession>
<sequence length="322" mass="32509">MMRAIEVTRFGPPEVLRPVEVPDPVPGPGQVLVEVQAAAVVFADTLVRSGTMPGAGPTPFVLGNGVGGAVTALGDGVDPGLLGRPVIGSTGGRGGYAQRALVGTDALIEVPDGVSVPDATALLADGRTATTLVRQAPPRPGGYALVEAAGGGVGTLLVQLAAAAGAMVIAAASGVAKLELAGTLGAHAGVDYSRPDWPERVREVTGGHGVELVFESVGGAVGRAALDLLAPGGRMVVFGRASGTPLRLEPGEAERRGITVIDFFAQPHPPEALRRASVAALDEALAGRLRPVIGQTYPLERAAEAHEAIEARTTTGKTLLLP</sequence>
<dbReference type="InterPro" id="IPR011032">
    <property type="entry name" value="GroES-like_sf"/>
</dbReference>
<dbReference type="InterPro" id="IPR020843">
    <property type="entry name" value="ER"/>
</dbReference>
<organism evidence="4 5">
    <name type="scientific">Rugosimonospora africana</name>
    <dbReference type="NCBI Taxonomy" id="556532"/>
    <lineage>
        <taxon>Bacteria</taxon>
        <taxon>Bacillati</taxon>
        <taxon>Actinomycetota</taxon>
        <taxon>Actinomycetes</taxon>
        <taxon>Micromonosporales</taxon>
        <taxon>Micromonosporaceae</taxon>
        <taxon>Rugosimonospora</taxon>
    </lineage>
</organism>
<protein>
    <submittedName>
        <fullName evidence="4">NADPH:quinone reductase</fullName>
    </submittedName>
</protein>
<dbReference type="GO" id="GO:0035925">
    <property type="term" value="F:mRNA 3'-UTR AU-rich region binding"/>
    <property type="evidence" value="ECO:0007669"/>
    <property type="project" value="TreeGrafter"/>
</dbReference>
<name>A0A8J3QMZ5_9ACTN</name>
<dbReference type="AlphaFoldDB" id="A0A8J3QMZ5"/>
<dbReference type="PANTHER" id="PTHR48106:SF13">
    <property type="entry name" value="QUINONE OXIDOREDUCTASE-RELATED"/>
    <property type="match status" value="1"/>
</dbReference>
<evidence type="ECO:0000256" key="1">
    <source>
        <dbReference type="ARBA" id="ARBA00022857"/>
    </source>
</evidence>
<keyword evidence="1" id="KW-0521">NADP</keyword>
<dbReference type="PANTHER" id="PTHR48106">
    <property type="entry name" value="QUINONE OXIDOREDUCTASE PIG3-RELATED"/>
    <property type="match status" value="1"/>
</dbReference>
<dbReference type="Pfam" id="PF00107">
    <property type="entry name" value="ADH_zinc_N"/>
    <property type="match status" value="1"/>
</dbReference>
<dbReference type="InterPro" id="IPR013154">
    <property type="entry name" value="ADH-like_N"/>
</dbReference>
<dbReference type="GO" id="GO:0005829">
    <property type="term" value="C:cytosol"/>
    <property type="evidence" value="ECO:0007669"/>
    <property type="project" value="TreeGrafter"/>
</dbReference>
<dbReference type="SMART" id="SM00829">
    <property type="entry name" value="PKS_ER"/>
    <property type="match status" value="1"/>
</dbReference>
<dbReference type="InterPro" id="IPR013149">
    <property type="entry name" value="ADH-like_C"/>
</dbReference>
<dbReference type="Gene3D" id="3.90.180.10">
    <property type="entry name" value="Medium-chain alcohol dehydrogenases, catalytic domain"/>
    <property type="match status" value="1"/>
</dbReference>
<dbReference type="InterPro" id="IPR036291">
    <property type="entry name" value="NAD(P)-bd_dom_sf"/>
</dbReference>
<dbReference type="Gene3D" id="3.40.50.720">
    <property type="entry name" value="NAD(P)-binding Rossmann-like Domain"/>
    <property type="match status" value="1"/>
</dbReference>
<feature type="domain" description="Enoyl reductase (ER)" evidence="3">
    <location>
        <begin position="11"/>
        <end position="320"/>
    </location>
</feature>
<proteinExistence type="predicted"/>
<dbReference type="GO" id="GO:0003960">
    <property type="term" value="F:quinone reductase (NADPH) activity"/>
    <property type="evidence" value="ECO:0007669"/>
    <property type="project" value="TreeGrafter"/>
</dbReference>
<dbReference type="Proteomes" id="UP000642748">
    <property type="component" value="Unassembled WGS sequence"/>
</dbReference>
<dbReference type="Pfam" id="PF08240">
    <property type="entry name" value="ADH_N"/>
    <property type="match status" value="1"/>
</dbReference>
<dbReference type="SUPFAM" id="SSF51735">
    <property type="entry name" value="NAD(P)-binding Rossmann-fold domains"/>
    <property type="match status" value="1"/>
</dbReference>